<keyword evidence="1" id="KW-0812">Transmembrane</keyword>
<gene>
    <name evidence="3" type="ORF">GX888_01590</name>
</gene>
<name>A0A847VD55_9BACT</name>
<proteinExistence type="predicted"/>
<dbReference type="SMART" id="SM00278">
    <property type="entry name" value="HhH1"/>
    <property type="match status" value="2"/>
</dbReference>
<evidence type="ECO:0000259" key="2">
    <source>
        <dbReference type="SMART" id="SM00278"/>
    </source>
</evidence>
<keyword evidence="3" id="KW-0238">DNA-binding</keyword>
<dbReference type="Proteomes" id="UP000564033">
    <property type="component" value="Unassembled WGS sequence"/>
</dbReference>
<dbReference type="Pfam" id="PF10531">
    <property type="entry name" value="SLBB"/>
    <property type="match status" value="1"/>
</dbReference>
<evidence type="ECO:0000256" key="1">
    <source>
        <dbReference type="SAM" id="Phobius"/>
    </source>
</evidence>
<dbReference type="GO" id="GO:0006281">
    <property type="term" value="P:DNA repair"/>
    <property type="evidence" value="ECO:0007669"/>
    <property type="project" value="InterPro"/>
</dbReference>
<keyword evidence="1" id="KW-1133">Transmembrane helix</keyword>
<evidence type="ECO:0000313" key="4">
    <source>
        <dbReference type="Proteomes" id="UP000564033"/>
    </source>
</evidence>
<evidence type="ECO:0000313" key="3">
    <source>
        <dbReference type="EMBL" id="NLZ24424.1"/>
    </source>
</evidence>
<feature type="domain" description="Helix-hairpin-helix DNA-binding motif class 1" evidence="2">
    <location>
        <begin position="183"/>
        <end position="202"/>
    </location>
</feature>
<accession>A0A847VD55</accession>
<sequence>MEKSVSFKNIAYLSLFFVLGFLSHLYLIHREDIDLFSILNQQEDVTVIEDVVEKMETECSMTVEQEEEYNPCPVLIDVSGAVKNPGVYCFQRDNSVMDAIKKAKGFTSDAGFKYISMKINLATKLIGNTKIYIPFESDYDCKLLTFNLPKEIIEISTPPAEKAPEDTTGTPAECISINNATSEELQTLSGIGPSTAEKIIEGRPYEVLEDLLNVKGIGEATFNKFKDKICL</sequence>
<dbReference type="GO" id="GO:0015628">
    <property type="term" value="P:protein secretion by the type II secretion system"/>
    <property type="evidence" value="ECO:0007669"/>
    <property type="project" value="TreeGrafter"/>
</dbReference>
<reference evidence="3 4" key="1">
    <citation type="journal article" date="2020" name="Biotechnol. Biofuels">
        <title>New insights from the biogas microbiome by comprehensive genome-resolved metagenomics of nearly 1600 species originating from multiple anaerobic digesters.</title>
        <authorList>
            <person name="Campanaro S."/>
            <person name="Treu L."/>
            <person name="Rodriguez-R L.M."/>
            <person name="Kovalovszki A."/>
            <person name="Ziels R.M."/>
            <person name="Maus I."/>
            <person name="Zhu X."/>
            <person name="Kougias P.G."/>
            <person name="Basile A."/>
            <person name="Luo G."/>
            <person name="Schluter A."/>
            <person name="Konstantinidis K.T."/>
            <person name="Angelidaki I."/>
        </authorList>
    </citation>
    <scope>NUCLEOTIDE SEQUENCE [LARGE SCALE GENOMIC DNA]</scope>
    <source>
        <strain evidence="3">AS19jrsBPTG_9</strain>
    </source>
</reference>
<dbReference type="Gene3D" id="3.10.560.10">
    <property type="entry name" value="Outer membrane lipoprotein wza domain like"/>
    <property type="match status" value="1"/>
</dbReference>
<dbReference type="PANTHER" id="PTHR21180">
    <property type="entry name" value="ENDONUCLEASE/EXONUCLEASE/PHOSPHATASE FAMILY DOMAIN-CONTAINING PROTEIN 1"/>
    <property type="match status" value="1"/>
</dbReference>
<feature type="transmembrane region" description="Helical" evidence="1">
    <location>
        <begin position="12"/>
        <end position="29"/>
    </location>
</feature>
<dbReference type="InterPro" id="IPR019554">
    <property type="entry name" value="Soluble_ligand-bd"/>
</dbReference>
<dbReference type="GO" id="GO:0015627">
    <property type="term" value="C:type II protein secretion system complex"/>
    <property type="evidence" value="ECO:0007669"/>
    <property type="project" value="TreeGrafter"/>
</dbReference>
<feature type="domain" description="Helix-hairpin-helix DNA-binding motif class 1" evidence="2">
    <location>
        <begin position="209"/>
        <end position="228"/>
    </location>
</feature>
<dbReference type="SUPFAM" id="SSF47781">
    <property type="entry name" value="RuvA domain 2-like"/>
    <property type="match status" value="1"/>
</dbReference>
<dbReference type="InterPro" id="IPR003583">
    <property type="entry name" value="Hlx-hairpin-Hlx_DNA-bd_motif"/>
</dbReference>
<protein>
    <submittedName>
        <fullName evidence="3">ComEA family DNA-binding protein</fullName>
    </submittedName>
</protein>
<organism evidence="3 4">
    <name type="scientific">Candidatus Dojkabacteria bacterium</name>
    <dbReference type="NCBI Taxonomy" id="2099670"/>
    <lineage>
        <taxon>Bacteria</taxon>
        <taxon>Candidatus Dojkabacteria</taxon>
    </lineage>
</organism>
<dbReference type="Gene3D" id="1.10.150.320">
    <property type="entry name" value="Photosystem II 12 kDa extrinsic protein"/>
    <property type="match status" value="1"/>
</dbReference>
<dbReference type="EMBL" id="JAAZIL010000042">
    <property type="protein sequence ID" value="NLZ24424.1"/>
    <property type="molecule type" value="Genomic_DNA"/>
</dbReference>
<keyword evidence="1" id="KW-0472">Membrane</keyword>
<dbReference type="InterPro" id="IPR051675">
    <property type="entry name" value="Endo/Exo/Phosphatase_dom_1"/>
</dbReference>
<comment type="caution">
    <text evidence="3">The sequence shown here is derived from an EMBL/GenBank/DDBJ whole genome shotgun (WGS) entry which is preliminary data.</text>
</comment>
<dbReference type="PANTHER" id="PTHR21180:SF32">
    <property type="entry name" value="ENDONUCLEASE_EXONUCLEASE_PHOSPHATASE FAMILY DOMAIN-CONTAINING PROTEIN 1"/>
    <property type="match status" value="1"/>
</dbReference>
<dbReference type="GO" id="GO:0003677">
    <property type="term" value="F:DNA binding"/>
    <property type="evidence" value="ECO:0007669"/>
    <property type="project" value="UniProtKB-KW"/>
</dbReference>
<dbReference type="InterPro" id="IPR010994">
    <property type="entry name" value="RuvA_2-like"/>
</dbReference>
<dbReference type="Pfam" id="PF12836">
    <property type="entry name" value="HHH_3"/>
    <property type="match status" value="1"/>
</dbReference>
<dbReference type="AlphaFoldDB" id="A0A847VD55"/>